<name>A0AAV4Q6J5_CAEEX</name>
<dbReference type="EMBL" id="BPLR01005646">
    <property type="protein sequence ID" value="GIY03984.1"/>
    <property type="molecule type" value="Genomic_DNA"/>
</dbReference>
<evidence type="ECO:0000313" key="1">
    <source>
        <dbReference type="EMBL" id="GIY03984.1"/>
    </source>
</evidence>
<dbReference type="Proteomes" id="UP001054945">
    <property type="component" value="Unassembled WGS sequence"/>
</dbReference>
<gene>
    <name evidence="1" type="ORF">CEXT_515501</name>
</gene>
<protein>
    <submittedName>
        <fullName evidence="1">Uncharacterized protein</fullName>
    </submittedName>
</protein>
<reference evidence="1 2" key="1">
    <citation type="submission" date="2021-06" db="EMBL/GenBank/DDBJ databases">
        <title>Caerostris extrusa draft genome.</title>
        <authorList>
            <person name="Kono N."/>
            <person name="Arakawa K."/>
        </authorList>
    </citation>
    <scope>NUCLEOTIDE SEQUENCE [LARGE SCALE GENOMIC DNA]</scope>
</reference>
<organism evidence="1 2">
    <name type="scientific">Caerostris extrusa</name>
    <name type="common">Bark spider</name>
    <name type="synonym">Caerostris bankana</name>
    <dbReference type="NCBI Taxonomy" id="172846"/>
    <lineage>
        <taxon>Eukaryota</taxon>
        <taxon>Metazoa</taxon>
        <taxon>Ecdysozoa</taxon>
        <taxon>Arthropoda</taxon>
        <taxon>Chelicerata</taxon>
        <taxon>Arachnida</taxon>
        <taxon>Araneae</taxon>
        <taxon>Araneomorphae</taxon>
        <taxon>Entelegynae</taxon>
        <taxon>Araneoidea</taxon>
        <taxon>Araneidae</taxon>
        <taxon>Caerostris</taxon>
    </lineage>
</organism>
<evidence type="ECO:0000313" key="2">
    <source>
        <dbReference type="Proteomes" id="UP001054945"/>
    </source>
</evidence>
<comment type="caution">
    <text evidence="1">The sequence shown here is derived from an EMBL/GenBank/DDBJ whole genome shotgun (WGS) entry which is preliminary data.</text>
</comment>
<dbReference type="AlphaFoldDB" id="A0AAV4Q6J5"/>
<keyword evidence="2" id="KW-1185">Reference proteome</keyword>
<accession>A0AAV4Q6J5</accession>
<sequence length="104" mass="12085">MHDKISVGKRIYDMVYSRNKDVGVDFVFPSVKVAGRFQLRSQRIQVFENFHENVSRILDAVAEIGQNYEGDCLRNRVVINCISLGNEDNRIRSHIKEKDQICQN</sequence>
<proteinExistence type="predicted"/>